<evidence type="ECO:0000259" key="1">
    <source>
        <dbReference type="Pfam" id="PF01636"/>
    </source>
</evidence>
<dbReference type="InterPro" id="IPR002575">
    <property type="entry name" value="Aminoglycoside_PTrfase"/>
</dbReference>
<evidence type="ECO:0000313" key="3">
    <source>
        <dbReference type="Proteomes" id="UP000518904"/>
    </source>
</evidence>
<dbReference type="EMBL" id="JABCLB010002501">
    <property type="protein sequence ID" value="NMU86706.1"/>
    <property type="molecule type" value="Genomic_DNA"/>
</dbReference>
<keyword evidence="2" id="KW-0808">Transferase</keyword>
<protein>
    <submittedName>
        <fullName evidence="2">Aminoglycoside phosphotransferase family protein</fullName>
    </submittedName>
</protein>
<accession>A0A7Y0XF68</accession>
<dbReference type="AlphaFoldDB" id="A0A7Y0XF68"/>
<evidence type="ECO:0000313" key="2">
    <source>
        <dbReference type="EMBL" id="NMU86706.1"/>
    </source>
</evidence>
<organism evidence="2 3">
    <name type="scientific">Vibrio parahaemolyticus</name>
    <dbReference type="NCBI Taxonomy" id="670"/>
    <lineage>
        <taxon>Bacteria</taxon>
        <taxon>Pseudomonadati</taxon>
        <taxon>Pseudomonadota</taxon>
        <taxon>Gammaproteobacteria</taxon>
        <taxon>Vibrionales</taxon>
        <taxon>Vibrionaceae</taxon>
        <taxon>Vibrio</taxon>
    </lineage>
</organism>
<dbReference type="GO" id="GO:0016740">
    <property type="term" value="F:transferase activity"/>
    <property type="evidence" value="ECO:0007669"/>
    <property type="project" value="UniProtKB-KW"/>
</dbReference>
<comment type="caution">
    <text evidence="2">The sequence shown here is derived from an EMBL/GenBank/DDBJ whole genome shotgun (WGS) entry which is preliminary data.</text>
</comment>
<sequence length="261" mass="29747">MEMLQGGRDNAIYRTGDRVSRPASSWTMTVHQLLNHLHSNGFTQCPKVIGIEGEGGKEWVSFVEGDTFNYPLQGSIASVTALLSAAKMLRRMHDASEDFLISHQSEVCHWMLPDRVPQEVICHGDFMPYNVALNGETVVGVFDFDTAHPAPRLWDVAFSIYGWAPFKTDENDRMGNLEQQIQRAKLFCDAYGCSKLERENLVDVMTLRLTALVDYMRLMASSRDERFQANLEEGHHIAYLQDIDYLRQHHQAITLGILKER</sequence>
<gene>
    <name evidence="2" type="ORF">HKB16_28060</name>
</gene>
<dbReference type="Pfam" id="PF01636">
    <property type="entry name" value="APH"/>
    <property type="match status" value="1"/>
</dbReference>
<reference evidence="2 3" key="1">
    <citation type="submission" date="2020-04" db="EMBL/GenBank/DDBJ databases">
        <title>Whole-genome sequencing of Vibrio spp. from China reveals different genetic environments of blaCTX-M-14 among diverse lineages.</title>
        <authorList>
            <person name="Zheng Z."/>
            <person name="Ye L."/>
            <person name="Chen S."/>
        </authorList>
    </citation>
    <scope>NUCLEOTIDE SEQUENCE [LARGE SCALE GENOMIC DNA]</scope>
    <source>
        <strain evidence="2 3">Vb0551</strain>
    </source>
</reference>
<dbReference type="InterPro" id="IPR011009">
    <property type="entry name" value="Kinase-like_dom_sf"/>
</dbReference>
<proteinExistence type="predicted"/>
<dbReference type="Gene3D" id="3.90.1200.10">
    <property type="match status" value="1"/>
</dbReference>
<dbReference type="SUPFAM" id="SSF56112">
    <property type="entry name" value="Protein kinase-like (PK-like)"/>
    <property type="match status" value="1"/>
</dbReference>
<dbReference type="Proteomes" id="UP000518904">
    <property type="component" value="Unassembled WGS sequence"/>
</dbReference>
<feature type="domain" description="Aminoglycoside phosphotransferase" evidence="1">
    <location>
        <begin position="112"/>
        <end position="164"/>
    </location>
</feature>
<name>A0A7Y0XF68_VIBPH</name>
<dbReference type="RefSeq" id="WP_169566950.1">
    <property type="nucleotide sequence ID" value="NZ_CP041201.1"/>
</dbReference>